<keyword evidence="2" id="KW-0472">Membrane</keyword>
<keyword evidence="2" id="KW-0812">Transmembrane</keyword>
<accession>A0A806JYE8</accession>
<evidence type="ECO:0000256" key="2">
    <source>
        <dbReference type="SAM" id="Phobius"/>
    </source>
</evidence>
<keyword evidence="2" id="KW-1133">Transmembrane helix</keyword>
<protein>
    <submittedName>
        <fullName evidence="3">Uncharacterized protein</fullName>
    </submittedName>
</protein>
<dbReference type="AlphaFoldDB" id="A0A806JYE8"/>
<feature type="region of interest" description="Disordered" evidence="1">
    <location>
        <begin position="50"/>
        <end position="71"/>
    </location>
</feature>
<reference evidence="3" key="1">
    <citation type="submission" date="2012-03" db="EMBL/GenBank/DDBJ databases">
        <title>Functional metagenomics reveals considerable lignocellulase gene clusters in the gut microbiome of a wood-feeding higher termite.</title>
        <authorList>
            <person name="Liu N."/>
        </authorList>
    </citation>
    <scope>NUCLEOTIDE SEQUENCE</scope>
</reference>
<proteinExistence type="predicted"/>
<dbReference type="EMBL" id="JQ844179">
    <property type="protein sequence ID" value="AGS51981.1"/>
    <property type="molecule type" value="Genomic_DNA"/>
</dbReference>
<feature type="compositionally biased region" description="Basic and acidic residues" evidence="1">
    <location>
        <begin position="61"/>
        <end position="71"/>
    </location>
</feature>
<sequence>MNRLSEMPLPTLLDALAPPSPLSDPDNVMLLLAAVAVVLVVVAILLIRRSRKKRDGAAQTQDKKAPGKDGR</sequence>
<name>A0A806JYE8_9BACT</name>
<feature type="transmembrane region" description="Helical" evidence="2">
    <location>
        <begin position="28"/>
        <end position="47"/>
    </location>
</feature>
<evidence type="ECO:0000313" key="3">
    <source>
        <dbReference type="EMBL" id="AGS51981.1"/>
    </source>
</evidence>
<organism evidence="3">
    <name type="scientific">uncultured bacterium contig00006</name>
    <dbReference type="NCBI Taxonomy" id="1181498"/>
    <lineage>
        <taxon>Bacteria</taxon>
        <taxon>environmental samples</taxon>
    </lineage>
</organism>
<evidence type="ECO:0000256" key="1">
    <source>
        <dbReference type="SAM" id="MobiDB-lite"/>
    </source>
</evidence>